<sequence>MGRRRRQQLRPEVPKAGPAAAGCHRYRRTGATGPRVPASAGCARWRRAVAPSPRFRPHRCPGAGLPV</sequence>
<dbReference type="EMBL" id="LDJG01000007">
    <property type="protein sequence ID" value="KRG58719.1"/>
    <property type="molecule type" value="Genomic_DNA"/>
</dbReference>
<comment type="caution">
    <text evidence="2">The sequence shown here is derived from an EMBL/GenBank/DDBJ whole genome shotgun (WGS) entry which is preliminary data.</text>
</comment>
<evidence type="ECO:0000256" key="1">
    <source>
        <dbReference type="SAM" id="MobiDB-lite"/>
    </source>
</evidence>
<evidence type="ECO:0000313" key="2">
    <source>
        <dbReference type="EMBL" id="KRG58719.1"/>
    </source>
</evidence>
<gene>
    <name evidence="2" type="ORF">ABB22_05900</name>
</gene>
<accession>A0ABR5NLE8</accession>
<proteinExistence type="predicted"/>
<evidence type="ECO:0000313" key="3">
    <source>
        <dbReference type="Proteomes" id="UP000050902"/>
    </source>
</evidence>
<keyword evidence="3" id="KW-1185">Reference proteome</keyword>
<name>A0ABR5NLE8_9GAMM</name>
<dbReference type="Proteomes" id="UP000050902">
    <property type="component" value="Unassembled WGS sequence"/>
</dbReference>
<feature type="region of interest" description="Disordered" evidence="1">
    <location>
        <begin position="1"/>
        <end position="38"/>
    </location>
</feature>
<protein>
    <submittedName>
        <fullName evidence="2">Uncharacterized protein</fullName>
    </submittedName>
</protein>
<reference evidence="2 3" key="1">
    <citation type="submission" date="2015-05" db="EMBL/GenBank/DDBJ databases">
        <title>Genome sequencing and analysis of members of genus Stenotrophomonas.</title>
        <authorList>
            <person name="Patil P.P."/>
            <person name="Midha S."/>
            <person name="Patil P.B."/>
        </authorList>
    </citation>
    <scope>NUCLEOTIDE SEQUENCE [LARGE SCALE GENOMIC DNA]</scope>
    <source>
        <strain evidence="2 3">DSM 12575</strain>
    </source>
</reference>
<organism evidence="2 3">
    <name type="scientific">Stenotrophomonas nitritireducens</name>
    <dbReference type="NCBI Taxonomy" id="83617"/>
    <lineage>
        <taxon>Bacteria</taxon>
        <taxon>Pseudomonadati</taxon>
        <taxon>Pseudomonadota</taxon>
        <taxon>Gammaproteobacteria</taxon>
        <taxon>Lysobacterales</taxon>
        <taxon>Lysobacteraceae</taxon>
        <taxon>Stenotrophomonas</taxon>
    </lineage>
</organism>